<evidence type="ECO:0000313" key="2">
    <source>
        <dbReference type="EMBL" id="KAJ4475465.1"/>
    </source>
</evidence>
<evidence type="ECO:0008006" key="4">
    <source>
        <dbReference type="Google" id="ProtNLM"/>
    </source>
</evidence>
<comment type="caution">
    <text evidence="2">The sequence shown here is derived from an EMBL/GenBank/DDBJ whole genome shotgun (WGS) entry which is preliminary data.</text>
</comment>
<dbReference type="EMBL" id="JAOTPV010000014">
    <property type="protein sequence ID" value="KAJ4475465.1"/>
    <property type="molecule type" value="Genomic_DNA"/>
</dbReference>
<feature type="signal peptide" evidence="1">
    <location>
        <begin position="1"/>
        <end position="28"/>
    </location>
</feature>
<gene>
    <name evidence="2" type="ORF">J3R30DRAFT_556422</name>
</gene>
<name>A0A9W9DL22_9AGAR</name>
<feature type="chain" id="PRO_5040819960" description="Secreted protein" evidence="1">
    <location>
        <begin position="29"/>
        <end position="100"/>
    </location>
</feature>
<proteinExistence type="predicted"/>
<sequence>MQTRLRRLFLAPVAFSFLLEIEFSLISSVEYSCTYPDSPKYILRAPDQRSFEYRESFLSIFSSHFQAAHVTVAISFMGFFHHSLFRECVYITRKDRGKVF</sequence>
<accession>A0A9W9DL22</accession>
<organism evidence="2 3">
    <name type="scientific">Lentinula aciculospora</name>
    <dbReference type="NCBI Taxonomy" id="153920"/>
    <lineage>
        <taxon>Eukaryota</taxon>
        <taxon>Fungi</taxon>
        <taxon>Dikarya</taxon>
        <taxon>Basidiomycota</taxon>
        <taxon>Agaricomycotina</taxon>
        <taxon>Agaricomycetes</taxon>
        <taxon>Agaricomycetidae</taxon>
        <taxon>Agaricales</taxon>
        <taxon>Marasmiineae</taxon>
        <taxon>Omphalotaceae</taxon>
        <taxon>Lentinula</taxon>
    </lineage>
</organism>
<evidence type="ECO:0000313" key="3">
    <source>
        <dbReference type="Proteomes" id="UP001150266"/>
    </source>
</evidence>
<protein>
    <recommendedName>
        <fullName evidence="4">Secreted protein</fullName>
    </recommendedName>
</protein>
<evidence type="ECO:0000256" key="1">
    <source>
        <dbReference type="SAM" id="SignalP"/>
    </source>
</evidence>
<keyword evidence="3" id="KW-1185">Reference proteome</keyword>
<keyword evidence="1" id="KW-0732">Signal</keyword>
<dbReference type="AlphaFoldDB" id="A0A9W9DL22"/>
<dbReference type="Proteomes" id="UP001150266">
    <property type="component" value="Unassembled WGS sequence"/>
</dbReference>
<reference evidence="2" key="1">
    <citation type="submission" date="2022-08" db="EMBL/GenBank/DDBJ databases">
        <title>A Global Phylogenomic Analysis of the Shiitake Genus Lentinula.</title>
        <authorList>
            <consortium name="DOE Joint Genome Institute"/>
            <person name="Sierra-Patev S."/>
            <person name="Min B."/>
            <person name="Naranjo-Ortiz M."/>
            <person name="Looney B."/>
            <person name="Konkel Z."/>
            <person name="Slot J.C."/>
            <person name="Sakamoto Y."/>
            <person name="Steenwyk J.L."/>
            <person name="Rokas A."/>
            <person name="Carro J."/>
            <person name="Camarero S."/>
            <person name="Ferreira P."/>
            <person name="Molpeceres G."/>
            <person name="Ruiz-Duenas F.J."/>
            <person name="Serrano A."/>
            <person name="Henrissat B."/>
            <person name="Drula E."/>
            <person name="Hughes K.W."/>
            <person name="Mata J.L."/>
            <person name="Ishikawa N.K."/>
            <person name="Vargas-Isla R."/>
            <person name="Ushijima S."/>
            <person name="Smith C.A."/>
            <person name="Ahrendt S."/>
            <person name="Andreopoulos W."/>
            <person name="He G."/>
            <person name="Labutti K."/>
            <person name="Lipzen A."/>
            <person name="Ng V."/>
            <person name="Riley R."/>
            <person name="Sandor L."/>
            <person name="Barry K."/>
            <person name="Martinez A.T."/>
            <person name="Xiao Y."/>
            <person name="Gibbons J.G."/>
            <person name="Terashima K."/>
            <person name="Grigoriev I.V."/>
            <person name="Hibbett D.S."/>
        </authorList>
    </citation>
    <scope>NUCLEOTIDE SEQUENCE</scope>
    <source>
        <strain evidence="2">JLM2183</strain>
    </source>
</reference>